<evidence type="ECO:0000313" key="3">
    <source>
        <dbReference type="EMBL" id="VYT08360.1"/>
    </source>
</evidence>
<name>A0A6N2TRA8_BLAHA</name>
<feature type="signal peptide" evidence="2">
    <location>
        <begin position="1"/>
        <end position="25"/>
    </location>
</feature>
<dbReference type="AlphaFoldDB" id="A0A6N2TRA8"/>
<feature type="chain" id="PRO_5027094331" evidence="2">
    <location>
        <begin position="26"/>
        <end position="146"/>
    </location>
</feature>
<organism evidence="3">
    <name type="scientific">Blautia hansenii</name>
    <name type="common">Ruminococcus hansenii</name>
    <dbReference type="NCBI Taxonomy" id="1322"/>
    <lineage>
        <taxon>Bacteria</taxon>
        <taxon>Bacillati</taxon>
        <taxon>Bacillota</taxon>
        <taxon>Clostridia</taxon>
        <taxon>Lachnospirales</taxon>
        <taxon>Lachnospiraceae</taxon>
        <taxon>Blautia</taxon>
    </lineage>
</organism>
<feature type="region of interest" description="Disordered" evidence="1">
    <location>
        <begin position="61"/>
        <end position="87"/>
    </location>
</feature>
<accession>A0A6N2TRA8</accession>
<gene>
    <name evidence="3" type="ORF">BHLFYP23_00082</name>
</gene>
<evidence type="ECO:0000256" key="1">
    <source>
        <dbReference type="SAM" id="MobiDB-lite"/>
    </source>
</evidence>
<evidence type="ECO:0000256" key="2">
    <source>
        <dbReference type="SAM" id="SignalP"/>
    </source>
</evidence>
<protein>
    <submittedName>
        <fullName evidence="3">Uncharacterized protein</fullName>
    </submittedName>
</protein>
<keyword evidence="2" id="KW-0732">Signal</keyword>
<reference evidence="3" key="1">
    <citation type="submission" date="2019-11" db="EMBL/GenBank/DDBJ databases">
        <authorList>
            <person name="Feng L."/>
        </authorList>
    </citation>
    <scope>NUCLEOTIDE SEQUENCE</scope>
    <source>
        <strain evidence="3">BhanseniiLFYP23</strain>
    </source>
</reference>
<dbReference type="EMBL" id="CACRSY010000012">
    <property type="protein sequence ID" value="VYT08360.1"/>
    <property type="molecule type" value="Genomic_DNA"/>
</dbReference>
<feature type="compositionally biased region" description="Acidic residues" evidence="1">
    <location>
        <begin position="61"/>
        <end position="74"/>
    </location>
</feature>
<sequence length="146" mass="16677">MKKRKMIGFLMLISLCMSSCLIVQAEDYVGPEYDENGFLMSPDELNADKPESTYYEDLEKELMEEESDNSTEPDIEYHSEDEPPTNINVTIESYPPTDEAPEIDNNVSTFYAYKKETPIHFSKFSTCGSLFSANLPLLLHILETIL</sequence>
<dbReference type="RefSeq" id="WP_004223250.1">
    <property type="nucleotide sequence ID" value="NZ_CACRSY010000012.1"/>
</dbReference>
<proteinExistence type="predicted"/>